<feature type="domain" description="Translocation and assembly module TamB C-terminal" evidence="6">
    <location>
        <begin position="998"/>
        <end position="1347"/>
    </location>
</feature>
<evidence type="ECO:0000259" key="6">
    <source>
        <dbReference type="Pfam" id="PF04357"/>
    </source>
</evidence>
<dbReference type="PANTHER" id="PTHR36985:SF1">
    <property type="entry name" value="TRANSLOCATION AND ASSEMBLY MODULE SUBUNIT TAMB"/>
    <property type="match status" value="1"/>
</dbReference>
<dbReference type="RefSeq" id="WP_106263340.1">
    <property type="nucleotide sequence ID" value="NZ_PVTQ01000003.1"/>
</dbReference>
<comment type="subcellular location">
    <subcellularLocation>
        <location evidence="1">Membrane</location>
        <topology evidence="1">Single-pass membrane protein</topology>
    </subcellularLocation>
</comment>
<keyword evidence="4" id="KW-0472">Membrane</keyword>
<dbReference type="GO" id="GO:0097347">
    <property type="term" value="C:TAM protein secretion complex"/>
    <property type="evidence" value="ECO:0007669"/>
    <property type="project" value="TreeGrafter"/>
</dbReference>
<feature type="chain" id="PRO_5015597501" evidence="5">
    <location>
        <begin position="19"/>
        <end position="1347"/>
    </location>
</feature>
<evidence type="ECO:0000313" key="8">
    <source>
        <dbReference type="Proteomes" id="UP000238392"/>
    </source>
</evidence>
<evidence type="ECO:0000256" key="2">
    <source>
        <dbReference type="ARBA" id="ARBA00022692"/>
    </source>
</evidence>
<evidence type="ECO:0000256" key="4">
    <source>
        <dbReference type="ARBA" id="ARBA00023136"/>
    </source>
</evidence>
<dbReference type="InterPro" id="IPR007452">
    <property type="entry name" value="TamB_C"/>
</dbReference>
<evidence type="ECO:0000256" key="1">
    <source>
        <dbReference type="ARBA" id="ARBA00004167"/>
    </source>
</evidence>
<dbReference type="GO" id="GO:0009306">
    <property type="term" value="P:protein secretion"/>
    <property type="evidence" value="ECO:0007669"/>
    <property type="project" value="InterPro"/>
</dbReference>
<sequence>MRRWIATALIALTPLAGAAQDDDGQGYLERLLQDTLSGAGREVRIEGFRGALSSRATIDRLTIADANGVWLDAEGLALDWSRAALLRGRVEVNELSAESLKMPRKPVSDAVDVPAPEATAFTLPDLPVSVNVADLSVARAELGADVIGQDAVLSLSGRAQLANGAGIVALEAGRQDKAGQFTVDLAYDPDANTAAINVQTQEPDDGIIAGLIGLPDRPSIDLSVAGTGPADNLTVDVAVKTDAALRLGGQVTLRGSALDVDLGGDLRALLDERYHPLVGDDAQVKASAAKADDGTLTLSDLDVQARAVDLQGHAVIAPSGLPTEIALKGSLQDPDDVPLELAPDVTIASARIDLGHDAAAGPDWTGQVVLEGVSQAAVELGQVTLNGSGQIVPENEDSPQQVSARFDFLTDALQMTDPAVQALLGPQVQGGVDLLAVDGQPLALRDLVITARAFTASGRADVDGLESGYATALDLAVDVSDLEAARAASGLDLGGSANLAVAGSVTPLSGAFDLRVTGQTRDLQTGQQLLDGLAGGTGDLSLVARRDETGITIETLDLNTEGLRMIAKGTVGSAETNIDFDALVKDLARLGPDGAGRATLTGSAALNGTVVNQIKVLANLSGFNGVRVPLGDQTLSLSEGRVDAEIGQGRWTVDTALAGVRHALGQLNQGDIRGRGTYAQSESGAVTALKGDLSAELQGAQPADADLARALGQNASLVTRVDYTEGQPLVLNPLSLTGDGYGLSGAVSADLEAQVADVDLSANVKDAGRFSGLAGRSLSGAADVSVKGTLGATQMDVVVTATGRGLDVSDPHANGLLQGSLDLDGHILRDGDVFTIDRLDVTGGNLSAKASGTVSADARDVTAEVRVSDLSRLVEQFPGAVSGTARIGGSGSTTTVDVNLNGPAGMTAKVGGSIDGATLDLTATGQLPLGLANPMIAPRQVSGVANLDLAIRGPAGLDAVSGSVRVADGLFSEPLVGISLKEINGAVAMSGGRATVDMSARGSEGGKLNVAGDANLSGNIPVDITVVLDALVFRDAGLYEATTSGEITLKGPATGGASIGGEINIAKAELRIPETGAGAGGAIPEIEHIAPSAAVQTTRSRAGLIVDDSGQGAKTIGFPIDLVIKAPQRVFIRGRGLDAELGGQMRLRGATDDIIPSGRFDLVRGRLTLLGQRFEFDEGYVVLEGALNPAIHLVVETQQGEITTFIIVSGAASAPEVTFSSSPELPEDEVLAQLLFGRDMSRLSAFQALQLANAVATLAGKGGKGVISRLREGFALDDLDVTTDDQGNAAVRAGKYISDNVYTDVTVGAAGKTELNLNIDVSPSITARGGVDNEGTSSVGVFFERDY</sequence>
<dbReference type="GO" id="GO:0005886">
    <property type="term" value="C:plasma membrane"/>
    <property type="evidence" value="ECO:0007669"/>
    <property type="project" value="InterPro"/>
</dbReference>
<evidence type="ECO:0000256" key="3">
    <source>
        <dbReference type="ARBA" id="ARBA00022989"/>
    </source>
</evidence>
<dbReference type="Proteomes" id="UP000238392">
    <property type="component" value="Unassembled WGS sequence"/>
</dbReference>
<organism evidence="7 8">
    <name type="scientific">Donghicola tyrosinivorans</name>
    <dbReference type="NCBI Taxonomy" id="1652492"/>
    <lineage>
        <taxon>Bacteria</taxon>
        <taxon>Pseudomonadati</taxon>
        <taxon>Pseudomonadota</taxon>
        <taxon>Alphaproteobacteria</taxon>
        <taxon>Rhodobacterales</taxon>
        <taxon>Roseobacteraceae</taxon>
        <taxon>Donghicola</taxon>
    </lineage>
</organism>
<reference evidence="7 8" key="1">
    <citation type="submission" date="2018-03" db="EMBL/GenBank/DDBJ databases">
        <title>Genomic Encyclopedia of Archaeal and Bacterial Type Strains, Phase II (KMG-II): from individual species to whole genera.</title>
        <authorList>
            <person name="Goeker M."/>
        </authorList>
    </citation>
    <scope>NUCLEOTIDE SEQUENCE [LARGE SCALE GENOMIC DNA]</scope>
    <source>
        <strain evidence="7 8">DSM 100212</strain>
    </source>
</reference>
<evidence type="ECO:0000256" key="5">
    <source>
        <dbReference type="SAM" id="SignalP"/>
    </source>
</evidence>
<keyword evidence="3" id="KW-1133">Transmembrane helix</keyword>
<name>A0A2T0WY90_9RHOB</name>
<dbReference type="Pfam" id="PF04357">
    <property type="entry name" value="TamB"/>
    <property type="match status" value="1"/>
</dbReference>
<dbReference type="EMBL" id="PVTQ01000003">
    <property type="protein sequence ID" value="PRY91673.1"/>
    <property type="molecule type" value="Genomic_DNA"/>
</dbReference>
<accession>A0A2T0WY90</accession>
<comment type="caution">
    <text evidence="7">The sequence shown here is derived from an EMBL/GenBank/DDBJ whole genome shotgun (WGS) entry which is preliminary data.</text>
</comment>
<keyword evidence="2" id="KW-0812">Transmembrane</keyword>
<keyword evidence="5" id="KW-0732">Signal</keyword>
<keyword evidence="8" id="KW-1185">Reference proteome</keyword>
<evidence type="ECO:0000313" key="7">
    <source>
        <dbReference type="EMBL" id="PRY91673.1"/>
    </source>
</evidence>
<dbReference type="PANTHER" id="PTHR36985">
    <property type="entry name" value="TRANSLOCATION AND ASSEMBLY MODULE SUBUNIT TAMB"/>
    <property type="match status" value="1"/>
</dbReference>
<proteinExistence type="predicted"/>
<dbReference type="OrthoDB" id="7784409at2"/>
<gene>
    <name evidence="7" type="ORF">CLV74_103259</name>
</gene>
<protein>
    <submittedName>
        <fullName evidence="7">Translocation and assembly module TamB</fullName>
    </submittedName>
</protein>
<feature type="signal peptide" evidence="5">
    <location>
        <begin position="1"/>
        <end position="18"/>
    </location>
</feature>